<feature type="transmembrane region" description="Helical" evidence="8">
    <location>
        <begin position="385"/>
        <end position="405"/>
    </location>
</feature>
<comment type="subcellular location">
    <subcellularLocation>
        <location evidence="1">Membrane</location>
        <topology evidence="1">Multi-pass membrane protein</topology>
    </subcellularLocation>
</comment>
<dbReference type="InterPro" id="IPR036259">
    <property type="entry name" value="MFS_trans_sf"/>
</dbReference>
<feature type="region of interest" description="Disordered" evidence="7">
    <location>
        <begin position="1"/>
        <end position="25"/>
    </location>
</feature>
<dbReference type="FunFam" id="1.20.1250.20:FF:000065">
    <property type="entry name" value="Putative MFS pantothenate transporter"/>
    <property type="match status" value="1"/>
</dbReference>
<dbReference type="GO" id="GO:0016020">
    <property type="term" value="C:membrane"/>
    <property type="evidence" value="ECO:0007669"/>
    <property type="project" value="UniProtKB-SubCell"/>
</dbReference>
<feature type="transmembrane region" description="Helical" evidence="8">
    <location>
        <begin position="357"/>
        <end position="379"/>
    </location>
</feature>
<evidence type="ECO:0000256" key="6">
    <source>
        <dbReference type="ARBA" id="ARBA00037968"/>
    </source>
</evidence>
<feature type="compositionally biased region" description="Polar residues" evidence="7">
    <location>
        <begin position="1"/>
        <end position="11"/>
    </location>
</feature>
<dbReference type="SUPFAM" id="SSF103473">
    <property type="entry name" value="MFS general substrate transporter"/>
    <property type="match status" value="1"/>
</dbReference>
<feature type="transmembrane region" description="Helical" evidence="8">
    <location>
        <begin position="146"/>
        <end position="171"/>
    </location>
</feature>
<organism evidence="10 11">
    <name type="scientific">Naematelia encephala</name>
    <dbReference type="NCBI Taxonomy" id="71784"/>
    <lineage>
        <taxon>Eukaryota</taxon>
        <taxon>Fungi</taxon>
        <taxon>Dikarya</taxon>
        <taxon>Basidiomycota</taxon>
        <taxon>Agaricomycotina</taxon>
        <taxon>Tremellomycetes</taxon>
        <taxon>Tremellales</taxon>
        <taxon>Naemateliaceae</taxon>
        <taxon>Naematelia</taxon>
    </lineage>
</organism>
<feature type="transmembrane region" description="Helical" evidence="8">
    <location>
        <begin position="120"/>
        <end position="139"/>
    </location>
</feature>
<keyword evidence="4 8" id="KW-1133">Transmembrane helix</keyword>
<feature type="transmembrane region" description="Helical" evidence="8">
    <location>
        <begin position="450"/>
        <end position="471"/>
    </location>
</feature>
<reference evidence="10 11" key="1">
    <citation type="submission" date="2016-07" db="EMBL/GenBank/DDBJ databases">
        <title>Pervasive Adenine N6-methylation of Active Genes in Fungi.</title>
        <authorList>
            <consortium name="DOE Joint Genome Institute"/>
            <person name="Mondo S.J."/>
            <person name="Dannebaum R.O."/>
            <person name="Kuo R.C."/>
            <person name="Labutti K."/>
            <person name="Haridas S."/>
            <person name="Kuo A."/>
            <person name="Salamov A."/>
            <person name="Ahrendt S.R."/>
            <person name="Lipzen A."/>
            <person name="Sullivan W."/>
            <person name="Andreopoulos W.B."/>
            <person name="Clum A."/>
            <person name="Lindquist E."/>
            <person name="Daum C."/>
            <person name="Ramamoorthy G.K."/>
            <person name="Gryganskyi A."/>
            <person name="Culley D."/>
            <person name="Magnuson J.K."/>
            <person name="James T.Y."/>
            <person name="O'Malley M.A."/>
            <person name="Stajich J.E."/>
            <person name="Spatafora J.W."/>
            <person name="Visel A."/>
            <person name="Grigoriev I.V."/>
        </authorList>
    </citation>
    <scope>NUCLEOTIDE SEQUENCE [LARGE SCALE GENOMIC DNA]</scope>
    <source>
        <strain evidence="10 11">68-887.2</strain>
    </source>
</reference>
<dbReference type="Proteomes" id="UP000193986">
    <property type="component" value="Unassembled WGS sequence"/>
</dbReference>
<keyword evidence="3 8" id="KW-0812">Transmembrane</keyword>
<dbReference type="InterPro" id="IPR011701">
    <property type="entry name" value="MFS"/>
</dbReference>
<dbReference type="OrthoDB" id="3639251at2759"/>
<evidence type="ECO:0000256" key="3">
    <source>
        <dbReference type="ARBA" id="ARBA00022692"/>
    </source>
</evidence>
<protein>
    <submittedName>
        <fullName evidence="10">Major facilitator superfamily domain-containing protein</fullName>
    </submittedName>
</protein>
<evidence type="ECO:0000256" key="2">
    <source>
        <dbReference type="ARBA" id="ARBA00022448"/>
    </source>
</evidence>
<dbReference type="InterPro" id="IPR020846">
    <property type="entry name" value="MFS_dom"/>
</dbReference>
<keyword evidence="11" id="KW-1185">Reference proteome</keyword>
<sequence length="525" mass="59832">MDSFLHTSTKHVTVESPANHHKEDATVDPQTGAVIEERKSKAERFFVARLDIFLLIYCCLSQVIKGLDQQNMSAAYVSGMKEDLKVQANEYNLFTTYFNIGYCLFVIPSQLLMTYVRPSYWLPFLEFSWGVLTIAFYKVTSVHQIYVLRAFVGMFEGSSFPGGMTLLMAWYTPRELAFRIGFFQSSQYVGSMMSSGLQAAIYRGLNGTGGIAGWRWMFIIDGTITLFIAILGFFCLPDYPTKKNKFAIWMRPRDVDMARSRVVRFRRSDQKKFTFKTLRVAVKQPLFYMIPVFYVSSMLAQQGYQYFNLFLKSLKNADGTAVWTVEKVNAIPIGGFAISCAVAWTTGFLSDKFRTRWILLLILSGIGLIPGIIMSIWTVPLGAKYCAYFLSYACIVTSPILFAWLSDLTPHIPEVRTLIVGMCIAGFYSQNSWANVLIWPASKAPHYPVAWKVSIGLWCFFICAVLFLRFLELRYIRPRNQQIAEEKYEAALREQQQAISPCDADTDEKADLHELRVQDVKIVGV</sequence>
<dbReference type="Gene3D" id="1.20.1250.20">
    <property type="entry name" value="MFS general substrate transporter like domains"/>
    <property type="match status" value="1"/>
</dbReference>
<feature type="domain" description="Major facilitator superfamily (MFS) profile" evidence="9">
    <location>
        <begin position="54"/>
        <end position="481"/>
    </location>
</feature>
<dbReference type="EMBL" id="MCFC01000023">
    <property type="protein sequence ID" value="ORY29825.1"/>
    <property type="molecule type" value="Genomic_DNA"/>
</dbReference>
<dbReference type="PROSITE" id="PS50850">
    <property type="entry name" value="MFS"/>
    <property type="match status" value="1"/>
</dbReference>
<comment type="similarity">
    <text evidence="6">Belongs to the major facilitator superfamily. Allantoate permease family.</text>
</comment>
<dbReference type="PANTHER" id="PTHR43791">
    <property type="entry name" value="PERMEASE-RELATED"/>
    <property type="match status" value="1"/>
</dbReference>
<dbReference type="PANTHER" id="PTHR43791:SF64">
    <property type="entry name" value="MAJOR FACILITATOR SUPERFAMILY (MFS) PROFILE DOMAIN-CONTAINING PROTEIN"/>
    <property type="match status" value="1"/>
</dbReference>
<feature type="transmembrane region" description="Helical" evidence="8">
    <location>
        <begin position="330"/>
        <end position="350"/>
    </location>
</feature>
<evidence type="ECO:0000256" key="8">
    <source>
        <dbReference type="SAM" id="Phobius"/>
    </source>
</evidence>
<dbReference type="InParanoid" id="A0A1Y2B6U0"/>
<keyword evidence="5 8" id="KW-0472">Membrane</keyword>
<feature type="transmembrane region" description="Helical" evidence="8">
    <location>
        <begin position="216"/>
        <end position="236"/>
    </location>
</feature>
<evidence type="ECO:0000313" key="11">
    <source>
        <dbReference type="Proteomes" id="UP000193986"/>
    </source>
</evidence>
<feature type="transmembrane region" description="Helical" evidence="8">
    <location>
        <begin position="286"/>
        <end position="304"/>
    </location>
</feature>
<dbReference type="AlphaFoldDB" id="A0A1Y2B6U0"/>
<evidence type="ECO:0000256" key="7">
    <source>
        <dbReference type="SAM" id="MobiDB-lite"/>
    </source>
</evidence>
<comment type="caution">
    <text evidence="10">The sequence shown here is derived from an EMBL/GenBank/DDBJ whole genome shotgun (WGS) entry which is preliminary data.</text>
</comment>
<gene>
    <name evidence="10" type="ORF">BCR39DRAFT_531167</name>
</gene>
<name>A0A1Y2B6U0_9TREE</name>
<evidence type="ECO:0000256" key="4">
    <source>
        <dbReference type="ARBA" id="ARBA00022989"/>
    </source>
</evidence>
<dbReference type="Pfam" id="PF07690">
    <property type="entry name" value="MFS_1"/>
    <property type="match status" value="1"/>
</dbReference>
<accession>A0A1Y2B6U0</accession>
<evidence type="ECO:0000259" key="9">
    <source>
        <dbReference type="PROSITE" id="PS50850"/>
    </source>
</evidence>
<proteinExistence type="inferred from homology"/>
<evidence type="ECO:0000256" key="1">
    <source>
        <dbReference type="ARBA" id="ARBA00004141"/>
    </source>
</evidence>
<feature type="transmembrane region" description="Helical" evidence="8">
    <location>
        <begin position="417"/>
        <end position="438"/>
    </location>
</feature>
<evidence type="ECO:0000256" key="5">
    <source>
        <dbReference type="ARBA" id="ARBA00023136"/>
    </source>
</evidence>
<evidence type="ECO:0000313" key="10">
    <source>
        <dbReference type="EMBL" id="ORY29825.1"/>
    </source>
</evidence>
<keyword evidence="2" id="KW-0813">Transport</keyword>
<dbReference type="GO" id="GO:0022857">
    <property type="term" value="F:transmembrane transporter activity"/>
    <property type="evidence" value="ECO:0007669"/>
    <property type="project" value="InterPro"/>
</dbReference>